<dbReference type="SUPFAM" id="SSF54523">
    <property type="entry name" value="Pili subunits"/>
    <property type="match status" value="1"/>
</dbReference>
<feature type="transmembrane region" description="Helical" evidence="11">
    <location>
        <begin position="90"/>
        <end position="111"/>
    </location>
</feature>
<evidence type="ECO:0000256" key="3">
    <source>
        <dbReference type="ARBA" id="ARBA00022475"/>
    </source>
</evidence>
<feature type="domain" description="General secretion pathway GspH" evidence="12">
    <location>
        <begin position="123"/>
        <end position="251"/>
    </location>
</feature>
<dbReference type="Pfam" id="PF12019">
    <property type="entry name" value="GspH"/>
    <property type="match status" value="1"/>
</dbReference>
<evidence type="ECO:0000313" key="13">
    <source>
        <dbReference type="EMBL" id="GAA0705480.1"/>
    </source>
</evidence>
<dbReference type="Pfam" id="PF07963">
    <property type="entry name" value="N_methyl"/>
    <property type="match status" value="1"/>
</dbReference>
<keyword evidence="6 11" id="KW-0812">Transmembrane</keyword>
<organism evidence="13 14">
    <name type="scientific">Dokdonella soli</name>
    <dbReference type="NCBI Taxonomy" id="529810"/>
    <lineage>
        <taxon>Bacteria</taxon>
        <taxon>Pseudomonadati</taxon>
        <taxon>Pseudomonadota</taxon>
        <taxon>Gammaproteobacteria</taxon>
        <taxon>Lysobacterales</taxon>
        <taxon>Rhodanobacteraceae</taxon>
        <taxon>Dokdonella</taxon>
    </lineage>
</organism>
<comment type="subcellular location">
    <subcellularLocation>
        <location evidence="1">Cell inner membrane</location>
        <topology evidence="1">Single-pass membrane protein</topology>
    </subcellularLocation>
</comment>
<gene>
    <name evidence="13" type="ORF">GCM10009105_02940</name>
</gene>
<evidence type="ECO:0000256" key="5">
    <source>
        <dbReference type="ARBA" id="ARBA00022519"/>
    </source>
</evidence>
<dbReference type="InterPro" id="IPR045584">
    <property type="entry name" value="Pilin-like"/>
</dbReference>
<proteinExistence type="inferred from homology"/>
<evidence type="ECO:0000256" key="4">
    <source>
        <dbReference type="ARBA" id="ARBA00022481"/>
    </source>
</evidence>
<keyword evidence="14" id="KW-1185">Reference proteome</keyword>
<evidence type="ECO:0000256" key="6">
    <source>
        <dbReference type="ARBA" id="ARBA00022692"/>
    </source>
</evidence>
<keyword evidence="3" id="KW-1003">Cell membrane</keyword>
<protein>
    <recommendedName>
        <fullName evidence="2">Type II secretion system protein H</fullName>
    </recommendedName>
    <alternativeName>
        <fullName evidence="10">General secretion pathway protein H</fullName>
    </alternativeName>
</protein>
<dbReference type="EMBL" id="BAAAEU010000001">
    <property type="protein sequence ID" value="GAA0705480.1"/>
    <property type="molecule type" value="Genomic_DNA"/>
</dbReference>
<keyword evidence="5" id="KW-0997">Cell inner membrane</keyword>
<keyword evidence="4" id="KW-0488">Methylation</keyword>
<dbReference type="Proteomes" id="UP001501523">
    <property type="component" value="Unassembled WGS sequence"/>
</dbReference>
<dbReference type="Gene3D" id="3.55.40.10">
    <property type="entry name" value="minor pseudopilin epsh domain"/>
    <property type="match status" value="1"/>
</dbReference>
<comment type="similarity">
    <text evidence="9">Belongs to the GSP H family.</text>
</comment>
<evidence type="ECO:0000256" key="7">
    <source>
        <dbReference type="ARBA" id="ARBA00022989"/>
    </source>
</evidence>
<evidence type="ECO:0000259" key="12">
    <source>
        <dbReference type="Pfam" id="PF12019"/>
    </source>
</evidence>
<dbReference type="NCBIfam" id="TIGR02532">
    <property type="entry name" value="IV_pilin_GFxxxE"/>
    <property type="match status" value="1"/>
</dbReference>
<evidence type="ECO:0000256" key="11">
    <source>
        <dbReference type="SAM" id="Phobius"/>
    </source>
</evidence>
<evidence type="ECO:0000256" key="10">
    <source>
        <dbReference type="ARBA" id="ARBA00030775"/>
    </source>
</evidence>
<sequence length="261" mass="27912">MQRQALAGLRRGSRSGLGLIELTAAGAPDPLRRRQALDAHLKARVRVASRLPAGTCFRLLRLPAMTQPMHRQVGSARATAHVRTSSGFGLIEWVVTIAIVAILAAIALPSYRQTIQNNRTATEADDFISAINVARGEATTRSRPVTLCPSANGTACNGDSNWSTNQWIVFTDYGVRGTVDDTDTVLRVWKAVNPQDVLVSNPAIQWISFDRAGSASTDNAAVTASATFTLRPQSCAANARVQRTITLTLLGRVSLTSGSCS</sequence>
<accession>A0ABN1IBY1</accession>
<evidence type="ECO:0000256" key="1">
    <source>
        <dbReference type="ARBA" id="ARBA00004377"/>
    </source>
</evidence>
<dbReference type="InterPro" id="IPR022346">
    <property type="entry name" value="T2SS_GspH"/>
</dbReference>
<keyword evidence="8 11" id="KW-0472">Membrane</keyword>
<name>A0ABN1IBY1_9GAMM</name>
<evidence type="ECO:0000256" key="2">
    <source>
        <dbReference type="ARBA" id="ARBA00021549"/>
    </source>
</evidence>
<evidence type="ECO:0000256" key="8">
    <source>
        <dbReference type="ARBA" id="ARBA00023136"/>
    </source>
</evidence>
<reference evidence="13 14" key="1">
    <citation type="journal article" date="2019" name="Int. J. Syst. Evol. Microbiol.">
        <title>The Global Catalogue of Microorganisms (GCM) 10K type strain sequencing project: providing services to taxonomists for standard genome sequencing and annotation.</title>
        <authorList>
            <consortium name="The Broad Institute Genomics Platform"/>
            <consortium name="The Broad Institute Genome Sequencing Center for Infectious Disease"/>
            <person name="Wu L."/>
            <person name="Ma J."/>
        </authorList>
    </citation>
    <scope>NUCLEOTIDE SEQUENCE [LARGE SCALE GENOMIC DNA]</scope>
    <source>
        <strain evidence="13 14">JCM 15421</strain>
    </source>
</reference>
<evidence type="ECO:0000256" key="9">
    <source>
        <dbReference type="ARBA" id="ARBA00025772"/>
    </source>
</evidence>
<keyword evidence="7 11" id="KW-1133">Transmembrane helix</keyword>
<evidence type="ECO:0000313" key="14">
    <source>
        <dbReference type="Proteomes" id="UP001501523"/>
    </source>
</evidence>
<comment type="caution">
    <text evidence="13">The sequence shown here is derived from an EMBL/GenBank/DDBJ whole genome shotgun (WGS) entry which is preliminary data.</text>
</comment>
<dbReference type="InterPro" id="IPR012902">
    <property type="entry name" value="N_methyl_site"/>
</dbReference>